<accession>A0A9Q5CGC1</accession>
<gene>
    <name evidence="2" type="ORF">DFH45_002106</name>
</gene>
<dbReference type="EMBL" id="JABSXK010000001">
    <property type="protein sequence ID" value="NRV09143.1"/>
    <property type="molecule type" value="Genomic_DNA"/>
</dbReference>
<dbReference type="Gene3D" id="3.40.190.10">
    <property type="entry name" value="Periplasmic binding protein-like II"/>
    <property type="match status" value="2"/>
</dbReference>
<evidence type="ECO:0000313" key="2">
    <source>
        <dbReference type="EMBL" id="NRV09143.1"/>
    </source>
</evidence>
<reference evidence="2" key="1">
    <citation type="submission" date="2020-05" db="EMBL/GenBank/DDBJ databases">
        <title>Genomic insights into acetone-butanol-ethanol (ABE) fermentation by sequencing solventogenic clostridia strains.</title>
        <authorList>
            <person name="Brown S."/>
        </authorList>
    </citation>
    <scope>NUCLEOTIDE SEQUENCE</scope>
    <source>
        <strain evidence="2">DJ126</strain>
    </source>
</reference>
<name>A0A9Q5CGC1_CLOBE</name>
<dbReference type="RefSeq" id="WP_173695926.1">
    <property type="nucleotide sequence ID" value="NZ_CP016090.1"/>
</dbReference>
<keyword evidence="1" id="KW-1133">Transmembrane helix</keyword>
<dbReference type="Pfam" id="PF01547">
    <property type="entry name" value="SBP_bac_1"/>
    <property type="match status" value="1"/>
</dbReference>
<feature type="transmembrane region" description="Helical" evidence="1">
    <location>
        <begin position="12"/>
        <end position="34"/>
    </location>
</feature>
<protein>
    <submittedName>
        <fullName evidence="2">Raffinose/stachyose/melibiose transport system substrate-binding protein</fullName>
    </submittedName>
</protein>
<evidence type="ECO:0000256" key="1">
    <source>
        <dbReference type="SAM" id="Phobius"/>
    </source>
</evidence>
<proteinExistence type="predicted"/>
<comment type="caution">
    <text evidence="2">The sequence shown here is derived from an EMBL/GenBank/DDBJ whole genome shotgun (WGS) entry which is preliminary data.</text>
</comment>
<evidence type="ECO:0000313" key="3">
    <source>
        <dbReference type="Proteomes" id="UP000821656"/>
    </source>
</evidence>
<organism evidence="2 3">
    <name type="scientific">Clostridium beijerinckii</name>
    <name type="common">Clostridium MP</name>
    <dbReference type="NCBI Taxonomy" id="1520"/>
    <lineage>
        <taxon>Bacteria</taxon>
        <taxon>Bacillati</taxon>
        <taxon>Bacillota</taxon>
        <taxon>Clostridia</taxon>
        <taxon>Eubacteriales</taxon>
        <taxon>Clostridiaceae</taxon>
        <taxon>Clostridium</taxon>
    </lineage>
</organism>
<dbReference type="SUPFAM" id="SSF53850">
    <property type="entry name" value="Periplasmic binding protein-like II"/>
    <property type="match status" value="1"/>
</dbReference>
<sequence length="438" mass="49872">MIDHHRPNYQFFWGGIIIKKVILFPIILIFLVSLNGCSLDKKNDTENKEKITLTMWHIWSQTTMDANGRIIQDTVEEWNKANPNVQIKVEAVENERYKAKIKTAFAVNELPDIFYSWGGGFSKPFIESGKVLNLNEYIDEDTKDKINKDMLNNVTYNNNIYGLPMTLSVGTFYCNTKLFSQANIKVPENYDEFLDAVKAFRNKGITPLLVGEKDNWTGILYYDILALREGGIGGASDPHVGANKSDTILKAAYRLKELIDSKAFNESNMELTRDESEILFKQGKIPMYYTGNWFIGEIGNMNPSIKDNVIVKKFPVVKEGDGNDKEFLGGAVDHLMVSNNTKYKKEAVDAAKFIAERISKRYFEFGSGLPAWKYTDDKSNVNKLSKELETLTENASYSLYGDIYLGEEKGNKEKELVSKLFKGQISPEDFTKEMVKIE</sequence>
<keyword evidence="1" id="KW-0472">Membrane</keyword>
<dbReference type="InterPro" id="IPR006059">
    <property type="entry name" value="SBP"/>
</dbReference>
<keyword evidence="1" id="KW-0812">Transmembrane</keyword>
<dbReference type="InterPro" id="IPR050490">
    <property type="entry name" value="Bact_solute-bd_prot1"/>
</dbReference>
<dbReference type="Proteomes" id="UP000821656">
    <property type="component" value="Unassembled WGS sequence"/>
</dbReference>
<dbReference type="AlphaFoldDB" id="A0A9Q5CGC1"/>
<dbReference type="PANTHER" id="PTHR43649">
    <property type="entry name" value="ARABINOSE-BINDING PROTEIN-RELATED"/>
    <property type="match status" value="1"/>
</dbReference>